<dbReference type="Gene3D" id="3.40.960.10">
    <property type="entry name" value="VSR Endonuclease"/>
    <property type="match status" value="1"/>
</dbReference>
<gene>
    <name evidence="3" type="ORF">EXE57_10350</name>
</gene>
<protein>
    <submittedName>
        <fullName evidence="3">DUF559 domain-containing protein</fullName>
    </submittedName>
</protein>
<dbReference type="KEGG" id="noy:EXE57_10350"/>
<organism evidence="3 4">
    <name type="scientific">Nocardioides euryhalodurans</name>
    <dbReference type="NCBI Taxonomy" id="2518370"/>
    <lineage>
        <taxon>Bacteria</taxon>
        <taxon>Bacillati</taxon>
        <taxon>Actinomycetota</taxon>
        <taxon>Actinomycetes</taxon>
        <taxon>Propionibacteriales</taxon>
        <taxon>Nocardioidaceae</taxon>
        <taxon>Nocardioides</taxon>
    </lineage>
</organism>
<dbReference type="EMBL" id="CP038267">
    <property type="protein sequence ID" value="QBR92631.1"/>
    <property type="molecule type" value="Genomic_DNA"/>
</dbReference>
<evidence type="ECO:0000259" key="2">
    <source>
        <dbReference type="Pfam" id="PF13338"/>
    </source>
</evidence>
<dbReference type="Pfam" id="PF04480">
    <property type="entry name" value="DUF559"/>
    <property type="match status" value="1"/>
</dbReference>
<dbReference type="AlphaFoldDB" id="A0A4P7GLN6"/>
<dbReference type="Proteomes" id="UP000294894">
    <property type="component" value="Chromosome"/>
</dbReference>
<dbReference type="OrthoDB" id="5517693at2"/>
<evidence type="ECO:0000259" key="1">
    <source>
        <dbReference type="Pfam" id="PF04480"/>
    </source>
</evidence>
<feature type="domain" description="DUF559" evidence="1">
    <location>
        <begin position="227"/>
        <end position="273"/>
    </location>
</feature>
<feature type="domain" description="AbiEi antitoxin N-terminal" evidence="2">
    <location>
        <begin position="9"/>
        <end position="45"/>
    </location>
</feature>
<evidence type="ECO:0000313" key="4">
    <source>
        <dbReference type="Proteomes" id="UP000294894"/>
    </source>
</evidence>
<accession>A0A4P7GLN6</accession>
<dbReference type="InterPro" id="IPR025159">
    <property type="entry name" value="AbiEi_N"/>
</dbReference>
<dbReference type="InterPro" id="IPR011335">
    <property type="entry name" value="Restrct_endonuc-II-like"/>
</dbReference>
<reference evidence="3 4" key="1">
    <citation type="submission" date="2019-03" db="EMBL/GenBank/DDBJ databases">
        <title>Three New Species of Nocardioides, Nocardioides euryhalodurans sp. nov., Nocardioides seonyuensis sp. nov. and Nocardioides eburneoflavus sp. nov., Iolated from Soil.</title>
        <authorList>
            <person name="Roh S.G."/>
            <person name="Lee C."/>
            <person name="Kim M.-K."/>
            <person name="Kim S.B."/>
        </authorList>
    </citation>
    <scope>NUCLEOTIDE SEQUENCE [LARGE SCALE GENOMIC DNA]</scope>
    <source>
        <strain evidence="3 4">MMS17-SY117</strain>
    </source>
</reference>
<sequence length="306" mass="34651">MMKRALPDGPFTTADAARLDTSRTTLTRWVREGRLRRLFTGVYVRADLPDTTLLRAQAARLVLSTHSVLCDRTAAWIHGIDVFRYAELDAIPELETVVLRGHDPTDRGGCRGGSRDLEPGDWQVIGGVRVTTPVRTALDLACRLPRRDALAALDAFARECGVTIAQLDRLLVRYHRRRGVVQARELAQLVDARSESRRESWTRLELNDEGLPAPTPQHWILVDGVPTYRLDLAYPRARVAVEYDGEDFHTSPEQRAYDRERRAWLEEHGWYVVVVTRGCISGAALAAWITEVREVLRERGVNVRGR</sequence>
<dbReference type="SUPFAM" id="SSF52980">
    <property type="entry name" value="Restriction endonuclease-like"/>
    <property type="match status" value="1"/>
</dbReference>
<dbReference type="InterPro" id="IPR007569">
    <property type="entry name" value="DUF559"/>
</dbReference>
<name>A0A4P7GLN6_9ACTN</name>
<evidence type="ECO:0000313" key="3">
    <source>
        <dbReference type="EMBL" id="QBR92631.1"/>
    </source>
</evidence>
<keyword evidence="4" id="KW-1185">Reference proteome</keyword>
<dbReference type="RefSeq" id="WP_135077241.1">
    <property type="nucleotide sequence ID" value="NZ_CP038267.1"/>
</dbReference>
<dbReference type="Pfam" id="PF13338">
    <property type="entry name" value="AbiEi_4"/>
    <property type="match status" value="1"/>
</dbReference>
<proteinExistence type="predicted"/>